<gene>
    <name evidence="1" type="ORF">L3Q82_007519</name>
</gene>
<evidence type="ECO:0000313" key="2">
    <source>
        <dbReference type="Proteomes" id="UP000831701"/>
    </source>
</evidence>
<dbReference type="EMBL" id="CM041537">
    <property type="protein sequence ID" value="KAI3369268.1"/>
    <property type="molecule type" value="Genomic_DNA"/>
</dbReference>
<organism evidence="1 2">
    <name type="scientific">Scortum barcoo</name>
    <name type="common">barcoo grunter</name>
    <dbReference type="NCBI Taxonomy" id="214431"/>
    <lineage>
        <taxon>Eukaryota</taxon>
        <taxon>Metazoa</taxon>
        <taxon>Chordata</taxon>
        <taxon>Craniata</taxon>
        <taxon>Vertebrata</taxon>
        <taxon>Euteleostomi</taxon>
        <taxon>Actinopterygii</taxon>
        <taxon>Neopterygii</taxon>
        <taxon>Teleostei</taxon>
        <taxon>Neoteleostei</taxon>
        <taxon>Acanthomorphata</taxon>
        <taxon>Eupercaria</taxon>
        <taxon>Centrarchiformes</taxon>
        <taxon>Terapontoidei</taxon>
        <taxon>Terapontidae</taxon>
        <taxon>Scortum</taxon>
    </lineage>
</organism>
<sequence>MTMDFYTTTITSSITVWYTAAASNGRLQRIVGSTKRVFSCSLPSLQDLQASWTLKRAGKTPPGRPASFCILHAQCVYVGILLYLDYTVAFEDMPGKCEEILNYIV</sequence>
<name>A0ACB8WPB0_9TELE</name>
<reference evidence="1" key="1">
    <citation type="submission" date="2022-04" db="EMBL/GenBank/DDBJ databases">
        <title>Jade perch genome.</title>
        <authorList>
            <person name="Chao B."/>
        </authorList>
    </citation>
    <scope>NUCLEOTIDE SEQUENCE</scope>
    <source>
        <strain evidence="1">CB-2022</strain>
    </source>
</reference>
<protein>
    <submittedName>
        <fullName evidence="1">Uncharacterized protein</fullName>
    </submittedName>
</protein>
<keyword evidence="2" id="KW-1185">Reference proteome</keyword>
<accession>A0ACB8WPB0</accession>
<comment type="caution">
    <text evidence="1">The sequence shown here is derived from an EMBL/GenBank/DDBJ whole genome shotgun (WGS) entry which is preliminary data.</text>
</comment>
<proteinExistence type="predicted"/>
<dbReference type="Proteomes" id="UP000831701">
    <property type="component" value="Chromosome 7"/>
</dbReference>
<evidence type="ECO:0000313" key="1">
    <source>
        <dbReference type="EMBL" id="KAI3369268.1"/>
    </source>
</evidence>